<dbReference type="RefSeq" id="WP_012162908.1">
    <property type="nucleotide sequence ID" value="NC_009925.1"/>
</dbReference>
<dbReference type="HOGENOM" id="CLU_1782602_0_0_3"/>
<dbReference type="OrthoDB" id="571963at2"/>
<dbReference type="KEGG" id="amr:AM1_2434"/>
<evidence type="ECO:0000313" key="2">
    <source>
        <dbReference type="Proteomes" id="UP000000268"/>
    </source>
</evidence>
<dbReference type="EMBL" id="CP000828">
    <property type="protein sequence ID" value="ABW27442.1"/>
    <property type="molecule type" value="Genomic_DNA"/>
</dbReference>
<name>B0C451_ACAM1</name>
<dbReference type="Proteomes" id="UP000000268">
    <property type="component" value="Chromosome"/>
</dbReference>
<sequence>MSIGLTTPTQAFVATQVDQAYCNQRQRYQQRKLRMAIRYRRRLVFLRAAFQQELDRAMSARLQKGLGLKIRLSEQSKHQAHFMAQFEFEGQQWVLTCQRHLWRCDWFFANADQNRVVRCTHRTLERRLCYALGHRRARSLNLKAA</sequence>
<keyword evidence="2" id="KW-1185">Reference proteome</keyword>
<dbReference type="STRING" id="329726.AM1_2434"/>
<dbReference type="eggNOG" id="ENOG50345MP">
    <property type="taxonomic scope" value="Bacteria"/>
</dbReference>
<protein>
    <submittedName>
        <fullName evidence="1">Uncharacterized protein</fullName>
    </submittedName>
</protein>
<reference evidence="1 2" key="1">
    <citation type="journal article" date="2008" name="Proc. Natl. Acad. Sci. U.S.A.">
        <title>Niche adaptation and genome expansion in the chlorophyll d-producing cyanobacterium Acaryochloris marina.</title>
        <authorList>
            <person name="Swingley W.D."/>
            <person name="Chen M."/>
            <person name="Cheung P.C."/>
            <person name="Conrad A.L."/>
            <person name="Dejesa L.C."/>
            <person name="Hao J."/>
            <person name="Honchak B.M."/>
            <person name="Karbach L.E."/>
            <person name="Kurdoglu A."/>
            <person name="Lahiri S."/>
            <person name="Mastrian S.D."/>
            <person name="Miyashita H."/>
            <person name="Page L."/>
            <person name="Ramakrishna P."/>
            <person name="Satoh S."/>
            <person name="Sattley W.M."/>
            <person name="Shimada Y."/>
            <person name="Taylor H.L."/>
            <person name="Tomo T."/>
            <person name="Tsuchiya T."/>
            <person name="Wang Z.T."/>
            <person name="Raymond J."/>
            <person name="Mimuro M."/>
            <person name="Blankenship R.E."/>
            <person name="Touchman J.W."/>
        </authorList>
    </citation>
    <scope>NUCLEOTIDE SEQUENCE [LARGE SCALE GENOMIC DNA]</scope>
    <source>
        <strain evidence="2">MBIC 11017</strain>
    </source>
</reference>
<gene>
    <name evidence="1" type="ordered locus">AM1_2434</name>
</gene>
<dbReference type="AlphaFoldDB" id="B0C451"/>
<proteinExistence type="predicted"/>
<accession>B0C451</accession>
<organism evidence="1 2">
    <name type="scientific">Acaryochloris marina (strain MBIC 11017)</name>
    <dbReference type="NCBI Taxonomy" id="329726"/>
    <lineage>
        <taxon>Bacteria</taxon>
        <taxon>Bacillati</taxon>
        <taxon>Cyanobacteriota</taxon>
        <taxon>Cyanophyceae</taxon>
        <taxon>Acaryochloridales</taxon>
        <taxon>Acaryochloridaceae</taxon>
        <taxon>Acaryochloris</taxon>
    </lineage>
</organism>
<evidence type="ECO:0000313" key="1">
    <source>
        <dbReference type="EMBL" id="ABW27442.1"/>
    </source>
</evidence>